<dbReference type="PANTHER" id="PTHR31642:SF115">
    <property type="entry name" value="PROTEIN ECERIFERUM 26-LIKE"/>
    <property type="match status" value="1"/>
</dbReference>
<accession>A0AAD8MUC0</accession>
<dbReference type="PANTHER" id="PTHR31642">
    <property type="entry name" value="TRICHOTHECENE 3-O-ACETYLTRANSFERASE"/>
    <property type="match status" value="1"/>
</dbReference>
<dbReference type="EMBL" id="JAUIZM010000004">
    <property type="protein sequence ID" value="KAK1389805.1"/>
    <property type="molecule type" value="Genomic_DNA"/>
</dbReference>
<evidence type="ECO:0000313" key="3">
    <source>
        <dbReference type="Proteomes" id="UP001237642"/>
    </source>
</evidence>
<dbReference type="Gene3D" id="3.30.559.10">
    <property type="entry name" value="Chloramphenicol acetyltransferase-like domain"/>
    <property type="match status" value="2"/>
</dbReference>
<sequence>MVMGSSSSNSSQDTLIYNVKLSSVGPGEMTGPDMKHEPTSIDLAMKLHYLKGVYLFKSHESFENITIFQIKEAMFKWFCQFNVVCGRFRRSENSGRPYIKCNDCGARLMEAECAKTIEEWLELISDEETNNGNDSLQNKLIFGLPIGPEIEYSPNIYLQITKFKCGGISLGLSWAHILGDVHFASYFINTWGKIMAGQKQGPPPVLAQYKKVETSPAPKGILNEPLSLKRVDPVGDQWVPSITTKMESYSFHVSATQLSHLQSKVSGSKKSIRVPPFESLCAMIWQSVAKVKNGMESKVVTTLKYDSCKKNNKIDNENQVISIVKTECSVQESNLEELAALLVSGGVDEREKIREMVETENGAIDVIVYGANLTFVNFEQATFYEFELKGQKPVHASYSVDGIGDGGAVFVLPTPKDDGKGRFVTITLPEKELIKVKHELKQNGLLVIE</sequence>
<evidence type="ECO:0000256" key="1">
    <source>
        <dbReference type="ARBA" id="ARBA00009861"/>
    </source>
</evidence>
<dbReference type="InterPro" id="IPR050317">
    <property type="entry name" value="Plant_Fungal_Acyltransferase"/>
</dbReference>
<comment type="similarity">
    <text evidence="1">Belongs to the plant acyltransferase family.</text>
</comment>
<dbReference type="AlphaFoldDB" id="A0AAD8MUC0"/>
<dbReference type="Proteomes" id="UP001237642">
    <property type="component" value="Unassembled WGS sequence"/>
</dbReference>
<comment type="caution">
    <text evidence="2">The sequence shown here is derived from an EMBL/GenBank/DDBJ whole genome shotgun (WGS) entry which is preliminary data.</text>
</comment>
<gene>
    <name evidence="2" type="ORF">POM88_017983</name>
</gene>
<organism evidence="2 3">
    <name type="scientific">Heracleum sosnowskyi</name>
    <dbReference type="NCBI Taxonomy" id="360622"/>
    <lineage>
        <taxon>Eukaryota</taxon>
        <taxon>Viridiplantae</taxon>
        <taxon>Streptophyta</taxon>
        <taxon>Embryophyta</taxon>
        <taxon>Tracheophyta</taxon>
        <taxon>Spermatophyta</taxon>
        <taxon>Magnoliopsida</taxon>
        <taxon>eudicotyledons</taxon>
        <taxon>Gunneridae</taxon>
        <taxon>Pentapetalae</taxon>
        <taxon>asterids</taxon>
        <taxon>campanulids</taxon>
        <taxon>Apiales</taxon>
        <taxon>Apiaceae</taxon>
        <taxon>Apioideae</taxon>
        <taxon>apioid superclade</taxon>
        <taxon>Tordylieae</taxon>
        <taxon>Tordyliinae</taxon>
        <taxon>Heracleum</taxon>
    </lineage>
</organism>
<reference evidence="2" key="1">
    <citation type="submission" date="2023-02" db="EMBL/GenBank/DDBJ databases">
        <title>Genome of toxic invasive species Heracleum sosnowskyi carries increased number of genes despite the absence of recent whole-genome duplications.</title>
        <authorList>
            <person name="Schelkunov M."/>
            <person name="Shtratnikova V."/>
            <person name="Makarenko M."/>
            <person name="Klepikova A."/>
            <person name="Omelchenko D."/>
            <person name="Novikova G."/>
            <person name="Obukhova E."/>
            <person name="Bogdanov V."/>
            <person name="Penin A."/>
            <person name="Logacheva M."/>
        </authorList>
    </citation>
    <scope>NUCLEOTIDE SEQUENCE</scope>
    <source>
        <strain evidence="2">Hsosn_3</strain>
        <tissue evidence="2">Leaf</tissue>
    </source>
</reference>
<dbReference type="Pfam" id="PF02458">
    <property type="entry name" value="Transferase"/>
    <property type="match status" value="1"/>
</dbReference>
<dbReference type="InterPro" id="IPR023213">
    <property type="entry name" value="CAT-like_dom_sf"/>
</dbReference>
<name>A0AAD8MUC0_9APIA</name>
<proteinExistence type="inferred from homology"/>
<protein>
    <submittedName>
        <fullName evidence="2">Quinate O-hydroxycinnamoyltransferase</fullName>
    </submittedName>
</protein>
<reference evidence="2" key="2">
    <citation type="submission" date="2023-05" db="EMBL/GenBank/DDBJ databases">
        <authorList>
            <person name="Schelkunov M.I."/>
        </authorList>
    </citation>
    <scope>NUCLEOTIDE SEQUENCE</scope>
    <source>
        <strain evidence="2">Hsosn_3</strain>
        <tissue evidence="2">Leaf</tissue>
    </source>
</reference>
<dbReference type="GO" id="GO:0016747">
    <property type="term" value="F:acyltransferase activity, transferring groups other than amino-acyl groups"/>
    <property type="evidence" value="ECO:0007669"/>
    <property type="project" value="TreeGrafter"/>
</dbReference>
<evidence type="ECO:0000313" key="2">
    <source>
        <dbReference type="EMBL" id="KAK1389805.1"/>
    </source>
</evidence>
<keyword evidence="3" id="KW-1185">Reference proteome</keyword>